<dbReference type="Proteomes" id="UP000545386">
    <property type="component" value="Unassembled WGS sequence"/>
</dbReference>
<keyword evidence="2" id="KW-1185">Reference proteome</keyword>
<evidence type="ECO:0000313" key="1">
    <source>
        <dbReference type="EMBL" id="MBC2768661.1"/>
    </source>
</evidence>
<sequence>MVKPLPDIIVIDTCVLISNVVRRLLLRLVDNGLFRPAWSPIIGDEWRRNAARLWDASPDDIQTQWGDLQVAYPDADQGDVSEFKEGLKRSDPKDWHVVAAARKVRERIGPASIAVVTRNIKDFNRAELRGLGLMLLDPDELLTRCWQQNADVVTSALLKIESDFEAVGRVSGPIDEVLKRERLFRLKRLLAIAAENTQQHEQVGENVVQVEVDRQGG</sequence>
<comment type="caution">
    <text evidence="1">The sequence shown here is derived from an EMBL/GenBank/DDBJ whole genome shotgun (WGS) entry which is preliminary data.</text>
</comment>
<reference evidence="1 2" key="1">
    <citation type="submission" date="2020-08" db="EMBL/GenBank/DDBJ databases">
        <title>Paraeoetvoesia sp. YC-7-48 draft genome sequence.</title>
        <authorList>
            <person name="Yao L."/>
        </authorList>
    </citation>
    <scope>NUCLEOTIDE SEQUENCE [LARGE SCALE GENOMIC DNA]</scope>
    <source>
        <strain evidence="2">YC-7-48</strain>
    </source>
</reference>
<dbReference type="AlphaFoldDB" id="A0A842HN13"/>
<evidence type="ECO:0000313" key="2">
    <source>
        <dbReference type="Proteomes" id="UP000545386"/>
    </source>
</evidence>
<protein>
    <submittedName>
        <fullName evidence="1">PIN domain-containing protein</fullName>
    </submittedName>
</protein>
<dbReference type="EMBL" id="JACJUU010000001">
    <property type="protein sequence ID" value="MBC2768661.1"/>
    <property type="molecule type" value="Genomic_DNA"/>
</dbReference>
<proteinExistence type="predicted"/>
<organism evidence="1 2">
    <name type="scientific">Pusillimonas minor</name>
    <dbReference type="NCBI Taxonomy" id="2697024"/>
    <lineage>
        <taxon>Bacteria</taxon>
        <taxon>Pseudomonadati</taxon>
        <taxon>Pseudomonadota</taxon>
        <taxon>Betaproteobacteria</taxon>
        <taxon>Burkholderiales</taxon>
        <taxon>Alcaligenaceae</taxon>
        <taxon>Pusillimonas</taxon>
    </lineage>
</organism>
<name>A0A842HN13_9BURK</name>
<gene>
    <name evidence="1" type="ORF">GTU67_01880</name>
</gene>
<accession>A0A842HN13</accession>